<reference evidence="2 3" key="1">
    <citation type="submission" date="2021-03" db="EMBL/GenBank/DDBJ databases">
        <title>Sequencing the genomes of 1000 actinobacteria strains.</title>
        <authorList>
            <person name="Klenk H.-P."/>
        </authorList>
    </citation>
    <scope>NUCLEOTIDE SEQUENCE [LARGE SCALE GENOMIC DNA]</scope>
    <source>
        <strain evidence="2 3">DSM 41480</strain>
    </source>
</reference>
<dbReference type="RefSeq" id="WP_209519071.1">
    <property type="nucleotide sequence ID" value="NZ_JAGIOH010000002.1"/>
</dbReference>
<protein>
    <submittedName>
        <fullName evidence="2">Uncharacterized protein</fullName>
    </submittedName>
</protein>
<organism evidence="2 3">
    <name type="scientific">Streptomyces syringium</name>
    <dbReference type="NCBI Taxonomy" id="76729"/>
    <lineage>
        <taxon>Bacteria</taxon>
        <taxon>Bacillati</taxon>
        <taxon>Actinomycetota</taxon>
        <taxon>Actinomycetes</taxon>
        <taxon>Kitasatosporales</taxon>
        <taxon>Streptomycetaceae</taxon>
        <taxon>Streptomyces</taxon>
    </lineage>
</organism>
<accession>A0ABS4YET0</accession>
<dbReference type="EMBL" id="JAGIOH010000002">
    <property type="protein sequence ID" value="MBP2407045.1"/>
    <property type="molecule type" value="Genomic_DNA"/>
</dbReference>
<comment type="caution">
    <text evidence="2">The sequence shown here is derived from an EMBL/GenBank/DDBJ whole genome shotgun (WGS) entry which is preliminary data.</text>
</comment>
<feature type="region of interest" description="Disordered" evidence="1">
    <location>
        <begin position="62"/>
        <end position="98"/>
    </location>
</feature>
<dbReference type="Proteomes" id="UP001519291">
    <property type="component" value="Unassembled WGS sequence"/>
</dbReference>
<feature type="compositionally biased region" description="Polar residues" evidence="1">
    <location>
        <begin position="62"/>
        <end position="75"/>
    </location>
</feature>
<evidence type="ECO:0000313" key="2">
    <source>
        <dbReference type="EMBL" id="MBP2407045.1"/>
    </source>
</evidence>
<sequence length="98" mass="10307">MAHLAQRELIELIDTTPATVALTGAGIDTVLAGASVTTPPTRSGDNYTFHNSSNIVAGSQQSVVQNNTTGSTPPHCTSLPRSSSNLLRSWHHPEEQAS</sequence>
<name>A0ABS4YET0_9ACTN</name>
<dbReference type="GeneID" id="91573349"/>
<feature type="compositionally biased region" description="Low complexity" evidence="1">
    <location>
        <begin position="78"/>
        <end position="88"/>
    </location>
</feature>
<gene>
    <name evidence="2" type="ORF">JO379_006611</name>
</gene>
<evidence type="ECO:0000313" key="3">
    <source>
        <dbReference type="Proteomes" id="UP001519291"/>
    </source>
</evidence>
<evidence type="ECO:0000256" key="1">
    <source>
        <dbReference type="SAM" id="MobiDB-lite"/>
    </source>
</evidence>
<proteinExistence type="predicted"/>
<keyword evidence="3" id="KW-1185">Reference proteome</keyword>